<accession>A0ABD5UTB7</accession>
<organism evidence="1 2">
    <name type="scientific">Halorubrum trueperi</name>
    <dbReference type="NCBI Taxonomy" id="2004704"/>
    <lineage>
        <taxon>Archaea</taxon>
        <taxon>Methanobacteriati</taxon>
        <taxon>Methanobacteriota</taxon>
        <taxon>Stenosarchaea group</taxon>
        <taxon>Halobacteria</taxon>
        <taxon>Halobacteriales</taxon>
        <taxon>Haloferacaceae</taxon>
        <taxon>Halorubrum</taxon>
    </lineage>
</organism>
<protein>
    <submittedName>
        <fullName evidence="1">Uncharacterized protein</fullName>
    </submittedName>
</protein>
<keyword evidence="2" id="KW-1185">Reference proteome</keyword>
<dbReference type="EMBL" id="JBHSXI010000030">
    <property type="protein sequence ID" value="MFC6891004.1"/>
    <property type="molecule type" value="Genomic_DNA"/>
</dbReference>
<proteinExistence type="predicted"/>
<evidence type="ECO:0000313" key="2">
    <source>
        <dbReference type="Proteomes" id="UP001596333"/>
    </source>
</evidence>
<sequence>MKALEDFIAAPYSIFDEDTSQKSATIWQPDGEVEDVETFPNPLEMESKAEAFLQTAIDSGSGIATAPEWSYDLNWVTDHEQLLFSTDSPLFILGCAPVAVENIGPLLDQLEGAGYDCITADERATADARRVPDPTAKSFVTPTIIPIKSAARKHTQRDTLLIQFKNKYMSAWATTSEQRRLALGEGIWQLDPHGTRTKIAVWTCSDILDKSLRESVQEFGKKEDAIVVHVQCNPEPLHDRWSRFRTELFDTRSPTTYINANWSNISPSGSDEFGYSGVFAKADRYTNIGDGFEDTCRLGGVAGSNTGGHYEYVCSVVDDVISEYQFHRVYQPGGVTEAPTVPDMRITNVWEYSGGEYKNTDRVTLPDQPDNCTEFRKRTKSNAVTEEILTALLFEDIVIPPGTFNPHEDLTWAAIGSFSTESGETFAPRLRYHAHRRMENSTSQQRPLPDDIARRSHFHLNHAESDRDIEINDQFGIEDTPVNATYQGRDVPIQLSVLEDDKQSKEQRRAEWLYDWYDAIDRRFKPVVVVDGLGDEYRMKTLAGYEDATAPLKDPNRIDNPTRLEELE</sequence>
<comment type="caution">
    <text evidence="1">The sequence shown here is derived from an EMBL/GenBank/DDBJ whole genome shotgun (WGS) entry which is preliminary data.</text>
</comment>
<dbReference type="AlphaFoldDB" id="A0ABD5UTB7"/>
<reference evidence="1 2" key="1">
    <citation type="journal article" date="2019" name="Int. J. Syst. Evol. Microbiol.">
        <title>The Global Catalogue of Microorganisms (GCM) 10K type strain sequencing project: providing services to taxonomists for standard genome sequencing and annotation.</title>
        <authorList>
            <consortium name="The Broad Institute Genomics Platform"/>
            <consortium name="The Broad Institute Genome Sequencing Center for Infectious Disease"/>
            <person name="Wu L."/>
            <person name="Ma J."/>
        </authorList>
    </citation>
    <scope>NUCLEOTIDE SEQUENCE [LARGE SCALE GENOMIC DNA]</scope>
    <source>
        <strain evidence="1 2">Y73</strain>
    </source>
</reference>
<dbReference type="RefSeq" id="WP_379771509.1">
    <property type="nucleotide sequence ID" value="NZ_JBHSXI010000030.1"/>
</dbReference>
<dbReference type="Proteomes" id="UP001596333">
    <property type="component" value="Unassembled WGS sequence"/>
</dbReference>
<gene>
    <name evidence="1" type="ORF">ACFQEY_18620</name>
</gene>
<evidence type="ECO:0000313" key="1">
    <source>
        <dbReference type="EMBL" id="MFC6891004.1"/>
    </source>
</evidence>
<name>A0ABD5UTB7_9EURY</name>